<dbReference type="Gene3D" id="3.30.70.920">
    <property type="match status" value="1"/>
</dbReference>
<dbReference type="PANTHER" id="PTHR30154:SF53">
    <property type="entry name" value="HTH-TYPE TRANSCRIPTIONAL REGULATOR LRPC"/>
    <property type="match status" value="1"/>
</dbReference>
<gene>
    <name evidence="5" type="ORF">DEM27_26005</name>
</gene>
<keyword evidence="3" id="KW-0804">Transcription</keyword>
<dbReference type="GO" id="GO:0043565">
    <property type="term" value="F:sequence-specific DNA binding"/>
    <property type="evidence" value="ECO:0007669"/>
    <property type="project" value="InterPro"/>
</dbReference>
<dbReference type="InterPro" id="IPR036388">
    <property type="entry name" value="WH-like_DNA-bd_sf"/>
</dbReference>
<sequence>MEKVTKHVRRKRHLDDGLDAMDRKLLSLLAENAELSYGELGNKIHLSPPAVHERVKRLRTGGFIRATVALLDGPKIGKNLLAFVHLETSNWETTRRVLEMTSSSAIEEIHTVAGDTAMILKVRTEDPASLEKLLGTFHRLEGFKSVKTFVALGTYLERGPQIE</sequence>
<dbReference type="SUPFAM" id="SSF54909">
    <property type="entry name" value="Dimeric alpha+beta barrel"/>
    <property type="match status" value="1"/>
</dbReference>
<accession>A0A2U2DJC5</accession>
<dbReference type="GO" id="GO:0005829">
    <property type="term" value="C:cytosol"/>
    <property type="evidence" value="ECO:0007669"/>
    <property type="project" value="TreeGrafter"/>
</dbReference>
<comment type="caution">
    <text evidence="5">The sequence shown here is derived from an EMBL/GenBank/DDBJ whole genome shotgun (WGS) entry which is preliminary data.</text>
</comment>
<dbReference type="AlphaFoldDB" id="A0A2U2DJC5"/>
<dbReference type="InterPro" id="IPR019887">
    <property type="entry name" value="Tscrpt_reg_AsnC/Lrp_C"/>
</dbReference>
<protein>
    <submittedName>
        <fullName evidence="5">Lrp/AsnC family transcriptional regulator</fullName>
    </submittedName>
</protein>
<name>A0A2U2DJC5_9HYPH</name>
<evidence type="ECO:0000313" key="5">
    <source>
        <dbReference type="EMBL" id="PWE53405.1"/>
    </source>
</evidence>
<dbReference type="Gene3D" id="1.10.10.10">
    <property type="entry name" value="Winged helix-like DNA-binding domain superfamily/Winged helix DNA-binding domain"/>
    <property type="match status" value="1"/>
</dbReference>
<dbReference type="Pfam" id="PF13404">
    <property type="entry name" value="HTH_AsnC-type"/>
    <property type="match status" value="1"/>
</dbReference>
<dbReference type="OrthoDB" id="166264at2"/>
<dbReference type="InterPro" id="IPR019888">
    <property type="entry name" value="Tscrpt_reg_AsnC-like"/>
</dbReference>
<evidence type="ECO:0000256" key="1">
    <source>
        <dbReference type="ARBA" id="ARBA00023015"/>
    </source>
</evidence>
<dbReference type="RefSeq" id="WP_109461155.1">
    <property type="nucleotide sequence ID" value="NZ_QFBC01000016.1"/>
</dbReference>
<keyword evidence="2" id="KW-0238">DNA-binding</keyword>
<dbReference type="Pfam" id="PF01037">
    <property type="entry name" value="AsnC_trans_reg"/>
    <property type="match status" value="1"/>
</dbReference>
<dbReference type="GO" id="GO:0043200">
    <property type="term" value="P:response to amino acid"/>
    <property type="evidence" value="ECO:0007669"/>
    <property type="project" value="TreeGrafter"/>
</dbReference>
<dbReference type="InterPro" id="IPR011008">
    <property type="entry name" value="Dimeric_a/b-barrel"/>
</dbReference>
<proteinExistence type="predicted"/>
<keyword evidence="1" id="KW-0805">Transcription regulation</keyword>
<evidence type="ECO:0000313" key="6">
    <source>
        <dbReference type="Proteomes" id="UP000245252"/>
    </source>
</evidence>
<dbReference type="InterPro" id="IPR036390">
    <property type="entry name" value="WH_DNA-bd_sf"/>
</dbReference>
<evidence type="ECO:0000256" key="3">
    <source>
        <dbReference type="ARBA" id="ARBA00023163"/>
    </source>
</evidence>
<dbReference type="PRINTS" id="PR00033">
    <property type="entry name" value="HTHASNC"/>
</dbReference>
<dbReference type="InterPro" id="IPR000485">
    <property type="entry name" value="AsnC-type_HTH_dom"/>
</dbReference>
<evidence type="ECO:0000259" key="4">
    <source>
        <dbReference type="PROSITE" id="PS50956"/>
    </source>
</evidence>
<reference evidence="5 6" key="1">
    <citation type="submission" date="2018-05" db="EMBL/GenBank/DDBJ databases">
        <title>The draft genome of strain NS-104.</title>
        <authorList>
            <person name="Hang P."/>
            <person name="Jiang J."/>
        </authorList>
    </citation>
    <scope>NUCLEOTIDE SEQUENCE [LARGE SCALE GENOMIC DNA]</scope>
    <source>
        <strain evidence="5 6">NS-104</strain>
    </source>
</reference>
<dbReference type="PANTHER" id="PTHR30154">
    <property type="entry name" value="LEUCINE-RESPONSIVE REGULATORY PROTEIN"/>
    <property type="match status" value="1"/>
</dbReference>
<dbReference type="SUPFAM" id="SSF46785">
    <property type="entry name" value="Winged helix' DNA-binding domain"/>
    <property type="match status" value="1"/>
</dbReference>
<dbReference type="PROSITE" id="PS50956">
    <property type="entry name" value="HTH_ASNC_2"/>
    <property type="match status" value="1"/>
</dbReference>
<evidence type="ECO:0000256" key="2">
    <source>
        <dbReference type="ARBA" id="ARBA00023125"/>
    </source>
</evidence>
<feature type="domain" description="HTH asnC-type" evidence="4">
    <location>
        <begin position="18"/>
        <end position="79"/>
    </location>
</feature>
<dbReference type="EMBL" id="QFBC01000016">
    <property type="protein sequence ID" value="PWE53405.1"/>
    <property type="molecule type" value="Genomic_DNA"/>
</dbReference>
<organism evidence="5 6">
    <name type="scientific">Metarhizobium album</name>
    <dbReference type="NCBI Taxonomy" id="2182425"/>
    <lineage>
        <taxon>Bacteria</taxon>
        <taxon>Pseudomonadati</taxon>
        <taxon>Pseudomonadota</taxon>
        <taxon>Alphaproteobacteria</taxon>
        <taxon>Hyphomicrobiales</taxon>
        <taxon>Rhizobiaceae</taxon>
        <taxon>Metarhizobium</taxon>
    </lineage>
</organism>
<dbReference type="Proteomes" id="UP000245252">
    <property type="component" value="Unassembled WGS sequence"/>
</dbReference>
<keyword evidence="6" id="KW-1185">Reference proteome</keyword>
<dbReference type="SMART" id="SM00344">
    <property type="entry name" value="HTH_ASNC"/>
    <property type="match status" value="1"/>
</dbReference>